<dbReference type="AlphaFoldDB" id="A0A086QZ65"/>
<evidence type="ECO:0000259" key="3">
    <source>
        <dbReference type="Pfam" id="PF08164"/>
    </source>
</evidence>
<comment type="similarity">
    <text evidence="1">Belongs to the AATF family.</text>
</comment>
<dbReference type="VEuPathDB" id="ToxoDB:TGMAS_312618"/>
<dbReference type="Pfam" id="PF13339">
    <property type="entry name" value="AATF-Che1"/>
    <property type="match status" value="1"/>
</dbReference>
<feature type="compositionally biased region" description="Basic and acidic residues" evidence="2">
    <location>
        <begin position="224"/>
        <end position="238"/>
    </location>
</feature>
<dbReference type="Proteomes" id="UP000028821">
    <property type="component" value="Unassembled WGS sequence"/>
</dbReference>
<dbReference type="GO" id="GO:0005730">
    <property type="term" value="C:nucleolus"/>
    <property type="evidence" value="ECO:0007669"/>
    <property type="project" value="TreeGrafter"/>
</dbReference>
<dbReference type="OrthoDB" id="5783963at2759"/>
<feature type="domain" description="AATF leucine zipper-containing" evidence="4">
    <location>
        <begin position="103"/>
        <end position="215"/>
    </location>
</feature>
<dbReference type="InterPro" id="IPR025160">
    <property type="entry name" value="AATF"/>
</dbReference>
<proteinExistence type="inferred from homology"/>
<dbReference type="Pfam" id="PF08164">
    <property type="entry name" value="TRAUB"/>
    <property type="match status" value="1"/>
</dbReference>
<feature type="region of interest" description="Disordered" evidence="2">
    <location>
        <begin position="1"/>
        <end position="54"/>
    </location>
</feature>
<feature type="compositionally biased region" description="Basic and acidic residues" evidence="2">
    <location>
        <begin position="249"/>
        <end position="260"/>
    </location>
</feature>
<name>A0A086QZ65_TOXGO</name>
<evidence type="ECO:0000256" key="1">
    <source>
        <dbReference type="ARBA" id="ARBA00008966"/>
    </source>
</evidence>
<dbReference type="PANTHER" id="PTHR15565:SF0">
    <property type="entry name" value="PROTEIN AATF"/>
    <property type="match status" value="1"/>
</dbReference>
<reference evidence="5 6" key="1">
    <citation type="submission" date="2014-04" db="EMBL/GenBank/DDBJ databases">
        <authorList>
            <person name="Sibley D."/>
            <person name="Venepally P."/>
            <person name="Karamycheva S."/>
            <person name="Hadjithomas M."/>
            <person name="Khan A."/>
            <person name="Brunk B."/>
            <person name="Roos D."/>
            <person name="Caler E."/>
            <person name="Lorenzi H."/>
        </authorList>
    </citation>
    <scope>NUCLEOTIDE SEQUENCE [LARGE SCALE GENOMIC DNA]</scope>
    <source>
        <strain evidence="5 6">MAS</strain>
    </source>
</reference>
<evidence type="ECO:0000313" key="5">
    <source>
        <dbReference type="EMBL" id="KFH17897.1"/>
    </source>
</evidence>
<dbReference type="PANTHER" id="PTHR15565">
    <property type="entry name" value="AATF PROTEIN APOPTOSIS ANTAGONIZING TRANSCRIPTION FACTOR"/>
    <property type="match status" value="1"/>
</dbReference>
<feature type="compositionally biased region" description="Acidic residues" evidence="2">
    <location>
        <begin position="1"/>
        <end position="35"/>
    </location>
</feature>
<feature type="region of interest" description="Disordered" evidence="2">
    <location>
        <begin position="199"/>
        <end position="275"/>
    </location>
</feature>
<feature type="domain" description="Apoptosis-antagonizing transcription factor C-terminal" evidence="3">
    <location>
        <begin position="411"/>
        <end position="502"/>
    </location>
</feature>
<accession>A0A086QZ65</accession>
<gene>
    <name evidence="5" type="ORF">TGMAS_312618</name>
</gene>
<dbReference type="InterPro" id="IPR012617">
    <property type="entry name" value="AATF_C"/>
</dbReference>
<evidence type="ECO:0000313" key="6">
    <source>
        <dbReference type="Proteomes" id="UP000028821"/>
    </source>
</evidence>
<sequence length="505" mass="55864">MPPFSEVDETESSSGEEDSDVGSVDSEVDGEAEAPLDEHKLKQGSAMIEGGGRQKRCAGWRLELNAKLASEAERLTAKEQKHAKAGAGGFQLTAPEQSTEHQRKKAQKVQRQQSIVSDLLALRIRLNGALRETNRLPNAHMFTALMGEKCFESEKVGNTAETSSLAESLKGLRDEAAGLLTDLLSLQRALFEQSGLKLDAQDEDDAQDEEDAEDSSVCTPENGGGHETESWGTRRERWLAAQGASDSARASRGEKRKRADEEEAVTEDENSGREASVWAERVDALWRRKSRRLCLENADAWHTTVDPRSQAFKALSQPPSQQLQHAMSTQFSRLLARALRGAHVPPPSSPGNKTHASDEGCTPCHVVGCTTLQRLRALGEDVDQEEEKADGEEASFTDILKHDFYDDGDFYVELLKHVIQQGGALDSSDSLDREKNLLKLRNKLNRGRKTVDRRASKGRKIRYQPIEKLQNLMTATPWQPNLDALPGAGDEAMVDRLMRQLFAND</sequence>
<organism evidence="5 6">
    <name type="scientific">Toxoplasma gondii MAS</name>
    <dbReference type="NCBI Taxonomy" id="943118"/>
    <lineage>
        <taxon>Eukaryota</taxon>
        <taxon>Sar</taxon>
        <taxon>Alveolata</taxon>
        <taxon>Apicomplexa</taxon>
        <taxon>Conoidasida</taxon>
        <taxon>Coccidia</taxon>
        <taxon>Eucoccidiorida</taxon>
        <taxon>Eimeriorina</taxon>
        <taxon>Sarcocystidae</taxon>
        <taxon>Toxoplasma</taxon>
    </lineage>
</organism>
<dbReference type="EMBL" id="AEXC02000144">
    <property type="protein sequence ID" value="KFH17897.1"/>
    <property type="molecule type" value="Genomic_DNA"/>
</dbReference>
<dbReference type="InterPro" id="IPR039223">
    <property type="entry name" value="AATF/Bfr2"/>
</dbReference>
<evidence type="ECO:0000256" key="2">
    <source>
        <dbReference type="SAM" id="MobiDB-lite"/>
    </source>
</evidence>
<comment type="caution">
    <text evidence="5">The sequence shown here is derived from an EMBL/GenBank/DDBJ whole genome shotgun (WGS) entry which is preliminary data.</text>
</comment>
<protein>
    <submittedName>
        <fullName evidence="5">Apoptosis antagonizing transcription factor</fullName>
    </submittedName>
</protein>
<feature type="compositionally biased region" description="Acidic residues" evidence="2">
    <location>
        <begin position="201"/>
        <end position="214"/>
    </location>
</feature>
<evidence type="ECO:0000259" key="4">
    <source>
        <dbReference type="Pfam" id="PF13339"/>
    </source>
</evidence>